<proteinExistence type="predicted"/>
<organism evidence="2 3">
    <name type="scientific">Fibrella forsythiae</name>
    <dbReference type="NCBI Taxonomy" id="2817061"/>
    <lineage>
        <taxon>Bacteria</taxon>
        <taxon>Pseudomonadati</taxon>
        <taxon>Bacteroidota</taxon>
        <taxon>Cytophagia</taxon>
        <taxon>Cytophagales</taxon>
        <taxon>Spirosomataceae</taxon>
        <taxon>Fibrella</taxon>
    </lineage>
</organism>
<sequence>MTNEAYRAVMAYANSDLGELARLRMPTLGPAHKPEKSNAINPKAAAFGTTFHTMILEPHLPIDWSQHHVTERDKLNQMQAAFLKSVADSDTYDLSSGFTSVEKSLFWECPNTGLALKCRIDAPHYCFKGTYLIDLKSTSCWTAQQFFETIMQYRYDCQAAYYLDGYAACNEGEEVNFLFIGVQKNKPFNVYYVDMSQSEERRCMIEYGRMKNRRLLRDAYDESLKADGWRPSSWSRIQQTVQQHPI</sequence>
<dbReference type="Proteomes" id="UP000664628">
    <property type="component" value="Unassembled WGS sequence"/>
</dbReference>
<reference evidence="2 3" key="1">
    <citation type="submission" date="2021-03" db="EMBL/GenBank/DDBJ databases">
        <title>Fibrella sp. HMF5405 genome sequencing and assembly.</title>
        <authorList>
            <person name="Kang H."/>
            <person name="Kim H."/>
            <person name="Bae S."/>
            <person name="Joh K."/>
        </authorList>
    </citation>
    <scope>NUCLEOTIDE SEQUENCE [LARGE SCALE GENOMIC DNA]</scope>
    <source>
        <strain evidence="2 3">HMF5405</strain>
    </source>
</reference>
<evidence type="ECO:0000313" key="3">
    <source>
        <dbReference type="Proteomes" id="UP000664628"/>
    </source>
</evidence>
<dbReference type="EMBL" id="JAFMYW010000001">
    <property type="protein sequence ID" value="MBO0947476.1"/>
    <property type="molecule type" value="Genomic_DNA"/>
</dbReference>
<dbReference type="InterPro" id="IPR024432">
    <property type="entry name" value="Put_RecE_PDDEXK-like_dom"/>
</dbReference>
<comment type="caution">
    <text evidence="2">The sequence shown here is derived from an EMBL/GenBank/DDBJ whole genome shotgun (WGS) entry which is preliminary data.</text>
</comment>
<evidence type="ECO:0000259" key="1">
    <source>
        <dbReference type="Pfam" id="PF12684"/>
    </source>
</evidence>
<accession>A0ABS3JDF1</accession>
<dbReference type="Pfam" id="PF12684">
    <property type="entry name" value="DUF3799"/>
    <property type="match status" value="1"/>
</dbReference>
<name>A0ABS3JDF1_9BACT</name>
<evidence type="ECO:0000313" key="2">
    <source>
        <dbReference type="EMBL" id="MBO0947476.1"/>
    </source>
</evidence>
<protein>
    <submittedName>
        <fullName evidence="2">PD-(D/E)XK nuclease-like domain-containing protein</fullName>
    </submittedName>
</protein>
<feature type="domain" description="Putative exodeoxyribonuclease 8 PDDEXK-like" evidence="1">
    <location>
        <begin position="39"/>
        <end position="199"/>
    </location>
</feature>
<dbReference type="InterPro" id="IPR011604">
    <property type="entry name" value="PDDEXK-like_dom_sf"/>
</dbReference>
<keyword evidence="3" id="KW-1185">Reference proteome</keyword>
<dbReference type="Gene3D" id="3.90.320.10">
    <property type="match status" value="1"/>
</dbReference>
<dbReference type="RefSeq" id="WP_207327384.1">
    <property type="nucleotide sequence ID" value="NZ_JAFMYW010000001.1"/>
</dbReference>
<gene>
    <name evidence="2" type="ORF">J2I46_02705</name>
</gene>